<sequence length="129" mass="15081">MANIPIFHAPPEYYELWKSSIEDPEGFWGAMAEKSISDIYWFKKWDRVFEREFPYFKWFVGGKTNAGYSCIDYKLSRYKDKVAYIQESPELGISQAITYGELSKIVMIYTAALRSLGVEKGDRVLLYMT</sequence>
<gene>
    <name evidence="2" type="ORF">S03H2_24642</name>
</gene>
<feature type="non-terminal residue" evidence="2">
    <location>
        <position position="129"/>
    </location>
</feature>
<dbReference type="SUPFAM" id="SSF56801">
    <property type="entry name" value="Acetyl-CoA synthetase-like"/>
    <property type="match status" value="1"/>
</dbReference>
<dbReference type="PANTHER" id="PTHR43347:SF3">
    <property type="entry name" value="ACYL-COA SYNTHETASE SHORT-CHAIN FAMILY MEMBER 3, MITOCHONDRIAL"/>
    <property type="match status" value="1"/>
</dbReference>
<dbReference type="InterPro" id="IPR042099">
    <property type="entry name" value="ANL_N_sf"/>
</dbReference>
<reference evidence="2" key="1">
    <citation type="journal article" date="2014" name="Front. Microbiol.">
        <title>High frequency of phylogenetically diverse reductive dehalogenase-homologous genes in deep subseafloor sedimentary metagenomes.</title>
        <authorList>
            <person name="Kawai M."/>
            <person name="Futagami T."/>
            <person name="Toyoda A."/>
            <person name="Takaki Y."/>
            <person name="Nishi S."/>
            <person name="Hori S."/>
            <person name="Arai W."/>
            <person name="Tsubouchi T."/>
            <person name="Morono Y."/>
            <person name="Uchiyama I."/>
            <person name="Ito T."/>
            <person name="Fujiyama A."/>
            <person name="Inagaki F."/>
            <person name="Takami H."/>
        </authorList>
    </citation>
    <scope>NUCLEOTIDE SEQUENCE</scope>
    <source>
        <strain evidence="2">Expedition CK06-06</strain>
    </source>
</reference>
<dbReference type="EMBL" id="BARU01013748">
    <property type="protein sequence ID" value="GAH40402.1"/>
    <property type="molecule type" value="Genomic_DNA"/>
</dbReference>
<comment type="caution">
    <text evidence="2">The sequence shown here is derived from an EMBL/GenBank/DDBJ whole genome shotgun (WGS) entry which is preliminary data.</text>
</comment>
<name>X1F638_9ZZZZ</name>
<dbReference type="InterPro" id="IPR032387">
    <property type="entry name" value="ACAS_N"/>
</dbReference>
<dbReference type="GO" id="GO:0050218">
    <property type="term" value="F:propionate-CoA ligase activity"/>
    <property type="evidence" value="ECO:0007669"/>
    <property type="project" value="TreeGrafter"/>
</dbReference>
<accession>X1F638</accession>
<feature type="domain" description="Acetyl-coenzyme A synthetase N-terminal" evidence="1">
    <location>
        <begin position="13"/>
        <end position="70"/>
    </location>
</feature>
<proteinExistence type="predicted"/>
<dbReference type="Pfam" id="PF16177">
    <property type="entry name" value="ACAS_N"/>
    <property type="match status" value="1"/>
</dbReference>
<evidence type="ECO:0000313" key="2">
    <source>
        <dbReference type="EMBL" id="GAH40402.1"/>
    </source>
</evidence>
<protein>
    <recommendedName>
        <fullName evidence="1">Acetyl-coenzyme A synthetase N-terminal domain-containing protein</fullName>
    </recommendedName>
</protein>
<organism evidence="2">
    <name type="scientific">marine sediment metagenome</name>
    <dbReference type="NCBI Taxonomy" id="412755"/>
    <lineage>
        <taxon>unclassified sequences</taxon>
        <taxon>metagenomes</taxon>
        <taxon>ecological metagenomes</taxon>
    </lineage>
</organism>
<dbReference type="AlphaFoldDB" id="X1F638"/>
<dbReference type="Gene3D" id="3.40.50.12780">
    <property type="entry name" value="N-terminal domain of ligase-like"/>
    <property type="match status" value="1"/>
</dbReference>
<dbReference type="PANTHER" id="PTHR43347">
    <property type="entry name" value="ACYL-COA SYNTHETASE"/>
    <property type="match status" value="1"/>
</dbReference>
<evidence type="ECO:0000259" key="1">
    <source>
        <dbReference type="Pfam" id="PF16177"/>
    </source>
</evidence>